<keyword evidence="1" id="KW-1133">Transmembrane helix</keyword>
<dbReference type="EMBL" id="BATI01000008">
    <property type="protein sequence ID" value="GAD61986.1"/>
    <property type="molecule type" value="Genomic_DNA"/>
</dbReference>
<proteinExistence type="predicted"/>
<feature type="transmembrane region" description="Helical" evidence="1">
    <location>
        <begin position="6"/>
        <end position="25"/>
    </location>
</feature>
<dbReference type="AlphaFoldDB" id="U2Z2K2"/>
<dbReference type="eggNOG" id="ENOG50324K4">
    <property type="taxonomic scope" value="Bacteria"/>
</dbReference>
<evidence type="ECO:0000313" key="3">
    <source>
        <dbReference type="Proteomes" id="UP000016560"/>
    </source>
</evidence>
<sequence length="165" mass="18370">MRYINYLLIAFTSALCATYSVLWLTKPSPLESTTIPPLIFNETKGEIVIWGGWKAVEGYQSPGKNAVEVRCYRELGTCNEALATILHHTEGEDLEAQIFTYQITRWDEAGVDAVAERSMGLCLERRLMIHLQDKTAALRWSPPAGCDADKGRAVLVGDPTSPRLQ</sequence>
<dbReference type="RefSeq" id="WP_021700077.1">
    <property type="nucleotide sequence ID" value="NZ_BATI01000008.1"/>
</dbReference>
<protein>
    <submittedName>
        <fullName evidence="2">Uncharacterized protein</fullName>
    </submittedName>
</protein>
<name>U2Z2K2_AQUA1</name>
<comment type="caution">
    <text evidence="2">The sequence shown here is derived from an EMBL/GenBank/DDBJ whole genome shotgun (WGS) entry which is preliminary data.</text>
</comment>
<accession>U2Z2K2</accession>
<gene>
    <name evidence="2" type="ORF">PA6_008_01930</name>
</gene>
<reference evidence="2" key="1">
    <citation type="submission" date="2024-09" db="EMBL/GenBank/DDBJ databases">
        <title>Whole genome shotgun sequence of Pseudomonas alcaligenes NBRC 14159.</title>
        <authorList>
            <person name="Yoshida I."/>
            <person name="Hosoyama A."/>
            <person name="Tsuchikane K."/>
            <person name="Noguchi M."/>
            <person name="Hirakata S."/>
            <person name="Ando Y."/>
            <person name="Ohji S."/>
            <person name="Yamazoe A."/>
            <person name="Yamazaki S."/>
            <person name="Fujita N."/>
        </authorList>
    </citation>
    <scope>NUCLEOTIDE SEQUENCE</scope>
    <source>
        <strain evidence="2">NBRC 14159</strain>
    </source>
</reference>
<evidence type="ECO:0000313" key="2">
    <source>
        <dbReference type="EMBL" id="GAD61986.1"/>
    </source>
</evidence>
<keyword evidence="1" id="KW-0812">Transmembrane</keyword>
<dbReference type="OrthoDB" id="6912150at2"/>
<organism evidence="2 3">
    <name type="scientific">Aquipseudomonas alcaligenes (strain ATCC 14909 / DSM 50342 / CCUG 1425 / JCM 20561 / NBRC 14159 / NCIMB 9945 / NCTC 10367 / 1577)</name>
    <name type="common">Pseudomonas alcaligenes</name>
    <dbReference type="NCBI Taxonomy" id="1215092"/>
    <lineage>
        <taxon>Bacteria</taxon>
        <taxon>Pseudomonadati</taxon>
        <taxon>Pseudomonadota</taxon>
        <taxon>Gammaproteobacteria</taxon>
        <taxon>Pseudomonadales</taxon>
        <taxon>Pseudomonadaceae</taxon>
        <taxon>Aquipseudomonas</taxon>
    </lineage>
</organism>
<evidence type="ECO:0000256" key="1">
    <source>
        <dbReference type="SAM" id="Phobius"/>
    </source>
</evidence>
<dbReference type="Proteomes" id="UP000016560">
    <property type="component" value="Unassembled WGS sequence"/>
</dbReference>
<keyword evidence="1" id="KW-0472">Membrane</keyword>
<keyword evidence="3" id="KW-1185">Reference proteome</keyword>